<dbReference type="AlphaFoldDB" id="A0A1G5S077"/>
<dbReference type="Pfam" id="PF19571">
    <property type="entry name" value="ACT_8"/>
    <property type="match status" value="1"/>
</dbReference>
<dbReference type="Proteomes" id="UP000199208">
    <property type="component" value="Unassembled WGS sequence"/>
</dbReference>
<evidence type="ECO:0000313" key="3">
    <source>
        <dbReference type="Proteomes" id="UP000199208"/>
    </source>
</evidence>
<dbReference type="Gene3D" id="3.30.2130.10">
    <property type="entry name" value="VC0802-like"/>
    <property type="match status" value="1"/>
</dbReference>
<sequence length="138" mass="15381">MLIDQLSVFVENRHGALASVTDALLSYGVDIRAIAVFDTTEFGIVRIVVDKPEEALKNLLADGFVAKLSKVIAVEPIDKPGSLNELFHILGDNGINIEYIYSFVMRKREMPYVVFKTNDQEKALQLLKDKGLNTVVDL</sequence>
<protein>
    <submittedName>
        <fullName evidence="2">ACT domain protein</fullName>
    </submittedName>
</protein>
<evidence type="ECO:0000259" key="1">
    <source>
        <dbReference type="PROSITE" id="PS51671"/>
    </source>
</evidence>
<dbReference type="PANTHER" id="PTHR40099">
    <property type="entry name" value="ACETOLACTATE SYNTHASE, SMALL SUBUNIT"/>
    <property type="match status" value="1"/>
</dbReference>
<dbReference type="EMBL" id="FMWL01000008">
    <property type="protein sequence ID" value="SCZ79656.1"/>
    <property type="molecule type" value="Genomic_DNA"/>
</dbReference>
<evidence type="ECO:0000313" key="2">
    <source>
        <dbReference type="EMBL" id="SCZ79656.1"/>
    </source>
</evidence>
<dbReference type="PROSITE" id="PS51671">
    <property type="entry name" value="ACT"/>
    <property type="match status" value="1"/>
</dbReference>
<organism evidence="2 3">
    <name type="scientific">Acidaminobacter hydrogenoformans DSM 2784</name>
    <dbReference type="NCBI Taxonomy" id="1120920"/>
    <lineage>
        <taxon>Bacteria</taxon>
        <taxon>Bacillati</taxon>
        <taxon>Bacillota</taxon>
        <taxon>Clostridia</taxon>
        <taxon>Peptostreptococcales</taxon>
        <taxon>Acidaminobacteraceae</taxon>
        <taxon>Acidaminobacter</taxon>
    </lineage>
</organism>
<proteinExistence type="predicted"/>
<gene>
    <name evidence="2" type="ORF">SAMN03080599_01871</name>
</gene>
<keyword evidence="3" id="KW-1185">Reference proteome</keyword>
<dbReference type="PANTHER" id="PTHR40099:SF1">
    <property type="entry name" value="ACETOLACTATE SYNTHASE, SMALL SUBUNIT"/>
    <property type="match status" value="1"/>
</dbReference>
<name>A0A1G5S077_9FIRM</name>
<dbReference type="InterPro" id="IPR045739">
    <property type="entry name" value="ACT_dom_pair"/>
</dbReference>
<feature type="domain" description="ACT" evidence="1">
    <location>
        <begin position="5"/>
        <end position="79"/>
    </location>
</feature>
<dbReference type="CDD" id="cd04882">
    <property type="entry name" value="ACT_Bt0572_2"/>
    <property type="match status" value="1"/>
</dbReference>
<dbReference type="SUPFAM" id="SSF55021">
    <property type="entry name" value="ACT-like"/>
    <property type="match status" value="2"/>
</dbReference>
<reference evidence="2 3" key="1">
    <citation type="submission" date="2016-10" db="EMBL/GenBank/DDBJ databases">
        <authorList>
            <person name="de Groot N.N."/>
        </authorList>
    </citation>
    <scope>NUCLEOTIDE SEQUENCE [LARGE SCALE GENOMIC DNA]</scope>
    <source>
        <strain evidence="2 3">DSM 2784</strain>
    </source>
</reference>
<dbReference type="InterPro" id="IPR045865">
    <property type="entry name" value="ACT-like_dom_sf"/>
</dbReference>
<dbReference type="RefSeq" id="WP_330387127.1">
    <property type="nucleotide sequence ID" value="NZ_FMWL01000008.1"/>
</dbReference>
<dbReference type="InterPro" id="IPR002912">
    <property type="entry name" value="ACT_dom"/>
</dbReference>
<dbReference type="STRING" id="1120920.SAMN03080599_01871"/>
<accession>A0A1G5S077</accession>